<name>A0A2I0HGP8_PUNGR</name>
<comment type="caution">
    <text evidence="1">The sequence shown here is derived from an EMBL/GenBank/DDBJ whole genome shotgun (WGS) entry which is preliminary data.</text>
</comment>
<gene>
    <name evidence="1" type="ORF">CRG98_048745</name>
</gene>
<reference evidence="1 2" key="1">
    <citation type="submission" date="2017-11" db="EMBL/GenBank/DDBJ databases">
        <title>De-novo sequencing of pomegranate (Punica granatum L.) genome.</title>
        <authorList>
            <person name="Akparov Z."/>
            <person name="Amiraslanov A."/>
            <person name="Hajiyeva S."/>
            <person name="Abbasov M."/>
            <person name="Kaur K."/>
            <person name="Hamwieh A."/>
            <person name="Solovyev V."/>
            <person name="Salamov A."/>
            <person name="Braich B."/>
            <person name="Kosarev P."/>
            <person name="Mahmoud A."/>
            <person name="Hajiyev E."/>
            <person name="Babayeva S."/>
            <person name="Izzatullayeva V."/>
            <person name="Mammadov A."/>
            <person name="Mammadov A."/>
            <person name="Sharifova S."/>
            <person name="Ojaghi J."/>
            <person name="Eynullazada K."/>
            <person name="Bayramov B."/>
            <person name="Abdulazimova A."/>
            <person name="Shahmuradov I."/>
        </authorList>
    </citation>
    <scope>NUCLEOTIDE SEQUENCE [LARGE SCALE GENOMIC DNA]</scope>
    <source>
        <strain evidence="2">cv. AG2017</strain>
        <tissue evidence="1">Leaf</tissue>
    </source>
</reference>
<organism evidence="1 2">
    <name type="scientific">Punica granatum</name>
    <name type="common">Pomegranate</name>
    <dbReference type="NCBI Taxonomy" id="22663"/>
    <lineage>
        <taxon>Eukaryota</taxon>
        <taxon>Viridiplantae</taxon>
        <taxon>Streptophyta</taxon>
        <taxon>Embryophyta</taxon>
        <taxon>Tracheophyta</taxon>
        <taxon>Spermatophyta</taxon>
        <taxon>Magnoliopsida</taxon>
        <taxon>eudicotyledons</taxon>
        <taxon>Gunneridae</taxon>
        <taxon>Pentapetalae</taxon>
        <taxon>rosids</taxon>
        <taxon>malvids</taxon>
        <taxon>Myrtales</taxon>
        <taxon>Lythraceae</taxon>
        <taxon>Punica</taxon>
    </lineage>
</organism>
<dbReference type="Proteomes" id="UP000233551">
    <property type="component" value="Unassembled WGS sequence"/>
</dbReference>
<dbReference type="EMBL" id="PGOL01023090">
    <property type="protein sequence ID" value="PKI30864.1"/>
    <property type="molecule type" value="Genomic_DNA"/>
</dbReference>
<evidence type="ECO:0000313" key="2">
    <source>
        <dbReference type="Proteomes" id="UP000233551"/>
    </source>
</evidence>
<dbReference type="AlphaFoldDB" id="A0A2I0HGP8"/>
<sequence>MITVCTSSEGEGEQDWPSPFVIEYVPAEAAVGFAGIDVPHAPLVIDVPAREPYSNDRVPWTYEACVGNLEQQFG</sequence>
<feature type="non-terminal residue" evidence="1">
    <location>
        <position position="74"/>
    </location>
</feature>
<evidence type="ECO:0000313" key="1">
    <source>
        <dbReference type="EMBL" id="PKI30864.1"/>
    </source>
</evidence>
<keyword evidence="2" id="KW-1185">Reference proteome</keyword>
<proteinExistence type="predicted"/>
<accession>A0A2I0HGP8</accession>
<protein>
    <submittedName>
        <fullName evidence="1">Uncharacterized protein</fullName>
    </submittedName>
</protein>